<dbReference type="Proteomes" id="UP000319931">
    <property type="component" value="Unassembled WGS sequence"/>
</dbReference>
<dbReference type="RefSeq" id="WP_140851174.1">
    <property type="nucleotide sequence ID" value="NZ_RCZC01000004.1"/>
</dbReference>
<dbReference type="Pfam" id="PF20172">
    <property type="entry name" value="DUF6538"/>
    <property type="match status" value="1"/>
</dbReference>
<dbReference type="OrthoDB" id="9784724at2"/>
<evidence type="ECO:0000313" key="2">
    <source>
        <dbReference type="EMBL" id="TPG52103.1"/>
    </source>
</evidence>
<dbReference type="AlphaFoldDB" id="A0A502FSX5"/>
<comment type="caution">
    <text evidence="2">The sequence shown here is derived from an EMBL/GenBank/DDBJ whole genome shotgun (WGS) entry which is preliminary data.</text>
</comment>
<organism evidence="2 3">
    <name type="scientific">Sphingomonas glacialis</name>
    <dbReference type="NCBI Taxonomy" id="658225"/>
    <lineage>
        <taxon>Bacteria</taxon>
        <taxon>Pseudomonadati</taxon>
        <taxon>Pseudomonadota</taxon>
        <taxon>Alphaproteobacteria</taxon>
        <taxon>Sphingomonadales</taxon>
        <taxon>Sphingomonadaceae</taxon>
        <taxon>Sphingomonas</taxon>
    </lineage>
</organism>
<evidence type="ECO:0000313" key="3">
    <source>
        <dbReference type="Proteomes" id="UP000319931"/>
    </source>
</evidence>
<gene>
    <name evidence="2" type="ORF">EAH76_15425</name>
</gene>
<dbReference type="InterPro" id="IPR046668">
    <property type="entry name" value="DUF6538"/>
</dbReference>
<accession>A0A502FSX5</accession>
<dbReference type="EMBL" id="RCZC01000004">
    <property type="protein sequence ID" value="TPG52103.1"/>
    <property type="molecule type" value="Genomic_DNA"/>
</dbReference>
<proteinExistence type="predicted"/>
<keyword evidence="3" id="KW-1185">Reference proteome</keyword>
<sequence length="177" mass="19775">MVAMAEPWRHPETGTYYLRRQIPKPLREEFGGRQLWKRSLETKDAGVARRAFAAANAELEVRFEAARAAIEERTLGTRLTAAQADAAVARASALHRGSRLDRFPALSNVYWAEEAAAAKLAAGRVSVFLDSSPAGLAAMDPNNLPGDAWMRVFRTRPRKDILFMAEHMILWVHGSFR</sequence>
<reference evidence="2 3" key="1">
    <citation type="journal article" date="2019" name="Environ. Microbiol.">
        <title>Species interactions and distinct microbial communities in high Arctic permafrost affected cryosols are associated with the CH4 and CO2 gas fluxes.</title>
        <authorList>
            <person name="Altshuler I."/>
            <person name="Hamel J."/>
            <person name="Turney S."/>
            <person name="Magnuson E."/>
            <person name="Levesque R."/>
            <person name="Greer C."/>
            <person name="Whyte L.G."/>
        </authorList>
    </citation>
    <scope>NUCLEOTIDE SEQUENCE [LARGE SCALE GENOMIC DNA]</scope>
    <source>
        <strain evidence="2 3">E6.1</strain>
    </source>
</reference>
<protein>
    <recommendedName>
        <fullName evidence="1">DUF6538 domain-containing protein</fullName>
    </recommendedName>
</protein>
<name>A0A502FSX5_9SPHN</name>
<evidence type="ECO:0000259" key="1">
    <source>
        <dbReference type="Pfam" id="PF20172"/>
    </source>
</evidence>
<feature type="domain" description="DUF6538" evidence="1">
    <location>
        <begin position="13"/>
        <end position="67"/>
    </location>
</feature>